<feature type="compositionally biased region" description="Low complexity" evidence="1">
    <location>
        <begin position="194"/>
        <end position="207"/>
    </location>
</feature>
<dbReference type="Gene3D" id="2.30.29.30">
    <property type="entry name" value="Pleckstrin-homology domain (PH domain)/Phosphotyrosine-binding domain (PTB)"/>
    <property type="match status" value="1"/>
</dbReference>
<feature type="region of interest" description="Disordered" evidence="1">
    <location>
        <begin position="106"/>
        <end position="141"/>
    </location>
</feature>
<dbReference type="EMBL" id="UIGY01000079">
    <property type="protein sequence ID" value="SUZ10330.1"/>
    <property type="molecule type" value="Genomic_DNA"/>
</dbReference>
<feature type="region of interest" description="Disordered" evidence="1">
    <location>
        <begin position="517"/>
        <end position="615"/>
    </location>
</feature>
<proteinExistence type="predicted"/>
<feature type="region of interest" description="Disordered" evidence="1">
    <location>
        <begin position="54"/>
        <end position="79"/>
    </location>
</feature>
<name>A0A381L9W7_BLUGR</name>
<feature type="compositionally biased region" description="Basic and acidic residues" evidence="1">
    <location>
        <begin position="522"/>
        <end position="534"/>
    </location>
</feature>
<protein>
    <submittedName>
        <fullName evidence="2">Bgt-3425</fullName>
    </submittedName>
</protein>
<feature type="region of interest" description="Disordered" evidence="1">
    <location>
        <begin position="678"/>
        <end position="705"/>
    </location>
</feature>
<reference evidence="2" key="1">
    <citation type="submission" date="2018-07" db="EMBL/GenBank/DDBJ databases">
        <authorList>
            <person name="Quirk P.G."/>
            <person name="Krulwich T.A."/>
        </authorList>
    </citation>
    <scope>NUCLEOTIDE SEQUENCE</scope>
    <source>
        <strain evidence="2">96224</strain>
    </source>
</reference>
<dbReference type="PANTHER" id="PTHR38700">
    <property type="entry name" value="YALI0E22418P"/>
    <property type="match status" value="1"/>
</dbReference>
<feature type="region of interest" description="Disordered" evidence="1">
    <location>
        <begin position="491"/>
        <end position="510"/>
    </location>
</feature>
<dbReference type="InterPro" id="IPR011993">
    <property type="entry name" value="PH-like_dom_sf"/>
</dbReference>
<dbReference type="InterPro" id="IPR029071">
    <property type="entry name" value="Ubiquitin-like_domsf"/>
</dbReference>
<organism evidence="2">
    <name type="scientific">Blumeria graminis f. sp. tritici 96224</name>
    <dbReference type="NCBI Taxonomy" id="1268274"/>
    <lineage>
        <taxon>Eukaryota</taxon>
        <taxon>Fungi</taxon>
        <taxon>Dikarya</taxon>
        <taxon>Ascomycota</taxon>
        <taxon>Pezizomycotina</taxon>
        <taxon>Leotiomycetes</taxon>
        <taxon>Erysiphales</taxon>
        <taxon>Erysiphaceae</taxon>
        <taxon>Blumeria</taxon>
    </lineage>
</organism>
<dbReference type="SUPFAM" id="SSF54236">
    <property type="entry name" value="Ubiquitin-like"/>
    <property type="match status" value="1"/>
</dbReference>
<accession>A0A381L9W7</accession>
<feature type="compositionally biased region" description="Polar residues" evidence="1">
    <location>
        <begin position="115"/>
        <end position="124"/>
    </location>
</feature>
<feature type="region of interest" description="Disordered" evidence="1">
    <location>
        <begin position="188"/>
        <end position="229"/>
    </location>
</feature>
<dbReference type="OrthoDB" id="6235964at2759"/>
<sequence length="718" mass="80169">MLANTETIAPKYLRYRNTRRATTHECQTNSSESLPAQKNDGYKTQNIARYRRIRGSSENAESQYAPPISPEARVPGEKSHAMPEPQMYALKPAPVMFESNEAKRPWEIKQHKHNTTASQSTRSESTIKSKEDVPTPPQLDPQKIADQLALQKLKDLMRLQAELDAAPPTPNFPLSPSPKKEKLIGLFSRRKYSKTSPPCTPYTPTSSMTKTSPESQRSQGLDSVNSTPQVDAPLSAVNAKERRVLIRFKESSINLPVTVDTKPADIIQAAANMMSQKVTLSCAVLLESYSNLGLERRIRRYECIRDVMNSWDRDTQNALLLEHTTSDNYDKELDTNLTRVEAPPEITFHLYHSQKAGKWNKRYVTLLPSGQIFIAKKLGAKSTDKDYANICHLSDFDIYTVSSPHNWASLSPPKKICYAIKSQQKTTVFLSGENFVHYFSTEDDTTGEKFHSAVQKWRSWFIINRKGDGYQGFKDIKAMATKSASYGMNSAKASAEESSPGVSSFQPLLQMNNSDVRDVEDEYHSRHEDSDDRPLQTSLHQRNPRRHPPLSYKAPGPTDTDGEFLSSSLLGRTYSERKREQEASASISSNAGLKRAGSCPTNIDGPIEPSYKGPNQRSLLDFTPIFKGPPQWDRRGKGQVIRPIDGGPLIEAATSPVLPGDDIPRFNSMLRREDAKSIREKCRTTPASEGPFVKGGLISGGDGGAARRAASLKNRNYN</sequence>
<feature type="compositionally biased region" description="Polar residues" evidence="1">
    <location>
        <begin position="208"/>
        <end position="229"/>
    </location>
</feature>
<dbReference type="PANTHER" id="PTHR38700:SF1">
    <property type="entry name" value="PH DOMAIN-CONTAINING PROTEIN"/>
    <property type="match status" value="1"/>
</dbReference>
<dbReference type="AlphaFoldDB" id="A0A381L9W7"/>
<evidence type="ECO:0000256" key="1">
    <source>
        <dbReference type="SAM" id="MobiDB-lite"/>
    </source>
</evidence>
<gene>
    <name evidence="2" type="ORF">BGT96224V2_LOCUS3523</name>
</gene>
<evidence type="ECO:0000313" key="2">
    <source>
        <dbReference type="EMBL" id="SUZ10330.1"/>
    </source>
</evidence>